<dbReference type="PANTHER" id="PTHR13813:SF3">
    <property type="entry name" value="GLYCOPHORIN-A"/>
    <property type="match status" value="1"/>
</dbReference>
<dbReference type="FunCoup" id="A0A2Y9QCR3">
    <property type="interactions" value="54"/>
</dbReference>
<keyword evidence="2 9" id="KW-0812">Transmembrane</keyword>
<keyword evidence="4 9" id="KW-1133">Transmembrane helix</keyword>
<dbReference type="InParanoid" id="A0A2Y9QCR3"/>
<protein>
    <recommendedName>
        <fullName evidence="7">Glycophorin-A</fullName>
    </recommendedName>
</protein>
<dbReference type="RefSeq" id="XP_022455345.1">
    <property type="nucleotide sequence ID" value="XM_022599637.2"/>
</dbReference>
<accession>A0A2Y9QCR3</accession>
<keyword evidence="5 9" id="KW-0472">Membrane</keyword>
<dbReference type="CTD" id="2993"/>
<gene>
    <name evidence="12" type="primary">GYPA</name>
</gene>
<evidence type="ECO:0000313" key="11">
    <source>
        <dbReference type="Proteomes" id="UP000248483"/>
    </source>
</evidence>
<evidence type="ECO:0000256" key="3">
    <source>
        <dbReference type="ARBA" id="ARBA00022981"/>
    </source>
</evidence>
<comment type="subcellular location">
    <subcellularLocation>
        <location evidence="1">Membrane</location>
        <topology evidence="1">Single-pass membrane protein</topology>
    </subcellularLocation>
</comment>
<dbReference type="AlphaFoldDB" id="A0A2Y9QCR3"/>
<dbReference type="Gene3D" id="1.20.5.70">
    <property type="match status" value="1"/>
</dbReference>
<keyword evidence="6" id="KW-0325">Glycoprotein</keyword>
<dbReference type="STRING" id="9749.A0A2Y9QCR3"/>
<dbReference type="Proteomes" id="UP000248483">
    <property type="component" value="Unplaced"/>
</dbReference>
<evidence type="ECO:0000256" key="9">
    <source>
        <dbReference type="SAM" id="Phobius"/>
    </source>
</evidence>
<dbReference type="Pfam" id="PF01102">
    <property type="entry name" value="Glycophorin_A"/>
    <property type="match status" value="1"/>
</dbReference>
<dbReference type="KEGG" id="dle:111187710"/>
<evidence type="ECO:0000256" key="7">
    <source>
        <dbReference type="ARBA" id="ARBA00039521"/>
    </source>
</evidence>
<dbReference type="GeneID" id="111187710"/>
<evidence type="ECO:0000256" key="8">
    <source>
        <dbReference type="SAM" id="MobiDB-lite"/>
    </source>
</evidence>
<feature type="signal peptide" evidence="10">
    <location>
        <begin position="1"/>
        <end position="21"/>
    </location>
</feature>
<evidence type="ECO:0000256" key="10">
    <source>
        <dbReference type="SAM" id="SignalP"/>
    </source>
</evidence>
<evidence type="ECO:0000256" key="2">
    <source>
        <dbReference type="ARBA" id="ARBA00022692"/>
    </source>
</evidence>
<evidence type="ECO:0000256" key="5">
    <source>
        <dbReference type="ARBA" id="ARBA00023136"/>
    </source>
</evidence>
<dbReference type="InterPro" id="IPR001195">
    <property type="entry name" value="Glycophorin"/>
</dbReference>
<evidence type="ECO:0000256" key="6">
    <source>
        <dbReference type="ARBA" id="ARBA00023180"/>
    </source>
</evidence>
<evidence type="ECO:0000256" key="1">
    <source>
        <dbReference type="ARBA" id="ARBA00004167"/>
    </source>
</evidence>
<feature type="region of interest" description="Disordered" evidence="8">
    <location>
        <begin position="31"/>
        <end position="69"/>
    </location>
</feature>
<evidence type="ECO:0000256" key="4">
    <source>
        <dbReference type="ARBA" id="ARBA00022989"/>
    </source>
</evidence>
<keyword evidence="10" id="KW-0732">Signal</keyword>
<sequence>MHGKMIFVLLLSGYIFTKAVATATPKMGVTTTTSASLSTNGSISTTPSGPKTTSPSTPVPTTEKEEATRQRYPHNFSQPVITVIIYSVMAVIIGIILISAQLIGLLIKRNPTLGTSDPLTSVKIGETERIQIRDTEVKKIK</sequence>
<keyword evidence="3" id="KW-0730">Sialic acid</keyword>
<feature type="compositionally biased region" description="Low complexity" evidence="8">
    <location>
        <begin position="42"/>
        <end position="61"/>
    </location>
</feature>
<feature type="compositionally biased region" description="Polar residues" evidence="8">
    <location>
        <begin position="31"/>
        <end position="41"/>
    </location>
</feature>
<organism evidence="11 12">
    <name type="scientific">Delphinapterus leucas</name>
    <name type="common">Beluga whale</name>
    <dbReference type="NCBI Taxonomy" id="9749"/>
    <lineage>
        <taxon>Eukaryota</taxon>
        <taxon>Metazoa</taxon>
        <taxon>Chordata</taxon>
        <taxon>Craniata</taxon>
        <taxon>Vertebrata</taxon>
        <taxon>Euteleostomi</taxon>
        <taxon>Mammalia</taxon>
        <taxon>Eutheria</taxon>
        <taxon>Laurasiatheria</taxon>
        <taxon>Artiodactyla</taxon>
        <taxon>Whippomorpha</taxon>
        <taxon>Cetacea</taxon>
        <taxon>Odontoceti</taxon>
        <taxon>Monodontidae</taxon>
        <taxon>Delphinapterus</taxon>
    </lineage>
</organism>
<feature type="transmembrane region" description="Helical" evidence="9">
    <location>
        <begin position="83"/>
        <end position="107"/>
    </location>
</feature>
<dbReference type="InterPro" id="IPR049535">
    <property type="entry name" value="GYPA_B"/>
</dbReference>
<proteinExistence type="predicted"/>
<feature type="chain" id="PRO_5016106403" description="Glycophorin-A" evidence="10">
    <location>
        <begin position="22"/>
        <end position="141"/>
    </location>
</feature>
<name>A0A2Y9QCR3_DELLE</name>
<dbReference type="PANTHER" id="PTHR13813">
    <property type="entry name" value="GLYCOPHORIN"/>
    <property type="match status" value="1"/>
</dbReference>
<evidence type="ECO:0000313" key="12">
    <source>
        <dbReference type="RefSeq" id="XP_022455345.1"/>
    </source>
</evidence>
<keyword evidence="11" id="KW-1185">Reference proteome</keyword>
<reference evidence="12" key="1">
    <citation type="submission" date="2025-08" db="UniProtKB">
        <authorList>
            <consortium name="RefSeq"/>
        </authorList>
    </citation>
    <scope>IDENTIFICATION</scope>
    <source>
        <tissue evidence="12">Blood</tissue>
    </source>
</reference>
<dbReference type="GO" id="GO:0005886">
    <property type="term" value="C:plasma membrane"/>
    <property type="evidence" value="ECO:0007669"/>
    <property type="project" value="TreeGrafter"/>
</dbReference>